<dbReference type="PANTHER" id="PTHR30408">
    <property type="entry name" value="TYPE-1 RESTRICTION ENZYME ECOKI SPECIFICITY PROTEIN"/>
    <property type="match status" value="1"/>
</dbReference>
<feature type="domain" description="Type I restriction modification DNA specificity" evidence="5">
    <location>
        <begin position="225"/>
        <end position="346"/>
    </location>
</feature>
<dbReference type="PANTHER" id="PTHR30408:SF13">
    <property type="entry name" value="TYPE I RESTRICTION ENZYME HINDI SPECIFICITY SUBUNIT"/>
    <property type="match status" value="1"/>
</dbReference>
<evidence type="ECO:0000256" key="4">
    <source>
        <dbReference type="SAM" id="Coils"/>
    </source>
</evidence>
<dbReference type="InterPro" id="IPR000055">
    <property type="entry name" value="Restrct_endonuc_typeI_TRD"/>
</dbReference>
<evidence type="ECO:0000259" key="5">
    <source>
        <dbReference type="Pfam" id="PF01420"/>
    </source>
</evidence>
<keyword evidence="4" id="KW-0175">Coiled coil</keyword>
<keyword evidence="6" id="KW-0540">Nuclease</keyword>
<organism evidence="6 7">
    <name type="scientific">Nitrosomonas oligotropha</name>
    <dbReference type="NCBI Taxonomy" id="42354"/>
    <lineage>
        <taxon>Bacteria</taxon>
        <taxon>Pseudomonadati</taxon>
        <taxon>Pseudomonadota</taxon>
        <taxon>Betaproteobacteria</taxon>
        <taxon>Nitrosomonadales</taxon>
        <taxon>Nitrosomonadaceae</taxon>
        <taxon>Nitrosomonas</taxon>
    </lineage>
</organism>
<dbReference type="CDD" id="cd17253">
    <property type="entry name" value="RMtype1_S_Eco933I-TRD2-CR2_like"/>
    <property type="match status" value="1"/>
</dbReference>
<evidence type="ECO:0000313" key="7">
    <source>
        <dbReference type="Proteomes" id="UP000321055"/>
    </source>
</evidence>
<evidence type="ECO:0000256" key="3">
    <source>
        <dbReference type="ARBA" id="ARBA00023125"/>
    </source>
</evidence>
<dbReference type="EMBL" id="SSFX01000103">
    <property type="protein sequence ID" value="TXI26384.1"/>
    <property type="molecule type" value="Genomic_DNA"/>
</dbReference>
<dbReference type="Gene3D" id="3.90.220.20">
    <property type="entry name" value="DNA methylase specificity domains"/>
    <property type="match status" value="2"/>
</dbReference>
<comment type="similarity">
    <text evidence="1">Belongs to the type-I restriction system S methylase family.</text>
</comment>
<dbReference type="InterPro" id="IPR052021">
    <property type="entry name" value="Type-I_RS_S_subunit"/>
</dbReference>
<dbReference type="AlphaFoldDB" id="A0A5C7VQB6"/>
<gene>
    <name evidence="6" type="ORF">E6Q60_12625</name>
</gene>
<accession>A0A5C7VQB6</accession>
<feature type="domain" description="Type I restriction modification DNA specificity" evidence="5">
    <location>
        <begin position="3"/>
        <end position="177"/>
    </location>
</feature>
<protein>
    <submittedName>
        <fullName evidence="6">Restriction endonuclease subunit S</fullName>
    </submittedName>
</protein>
<reference evidence="6 7" key="1">
    <citation type="submission" date="2018-09" db="EMBL/GenBank/DDBJ databases">
        <title>Metagenome Assembled Genomes from an Advanced Water Purification Facility.</title>
        <authorList>
            <person name="Stamps B.W."/>
            <person name="Spear J.R."/>
        </authorList>
    </citation>
    <scope>NUCLEOTIDE SEQUENCE [LARGE SCALE GENOMIC DNA]</scope>
    <source>
        <strain evidence="6">Bin_54_1</strain>
    </source>
</reference>
<sequence length="391" mass="45154">MSWQVKRLEEIASFNLGKMLDDKKNKGDPLPYLANINVRWGEFELNDLRLMRFETSELERFSLKYGDIVMCEGGEPGRCAIWKEQLPKMMYQKALHRIRPHEGIDNQFLYYAFLHKGKRGGFSPLFTGSTIKHLPKEKLAIVEVEIPEFLEQQRIATLLSKYDDLIENNKRRIELLEDSARQLYKEWFVRFRFPGHEHVKIIDGVPEGWKKINLLNAACPTYGFAFKSELFSEEPEGFPLIRIRDVPDRESKTYTLESTTEDKLVADGDFLIGMDGDFHMNFWAGGKAWLNQRVVKLEGISPFTTGYIKHAVQKPIQDFNQTITGTTVRHLGAKHLKMIEVVLPAAALLDQANSFFEDVRNQVVFLSQQNRSLNRARDLLLPKLMSGDITV</sequence>
<proteinExistence type="inferred from homology"/>
<evidence type="ECO:0000256" key="1">
    <source>
        <dbReference type="ARBA" id="ARBA00010923"/>
    </source>
</evidence>
<dbReference type="CDD" id="cd17257">
    <property type="entry name" value="RMtype1_S_EcoBI-TRD1-CR1_like"/>
    <property type="match status" value="1"/>
</dbReference>
<keyword evidence="6" id="KW-0378">Hydrolase</keyword>
<keyword evidence="2" id="KW-0680">Restriction system</keyword>
<keyword evidence="6" id="KW-0255">Endonuclease</keyword>
<keyword evidence="3" id="KW-0238">DNA-binding</keyword>
<dbReference type="GO" id="GO:0004519">
    <property type="term" value="F:endonuclease activity"/>
    <property type="evidence" value="ECO:0007669"/>
    <property type="project" value="UniProtKB-KW"/>
</dbReference>
<dbReference type="GO" id="GO:0009307">
    <property type="term" value="P:DNA restriction-modification system"/>
    <property type="evidence" value="ECO:0007669"/>
    <property type="project" value="UniProtKB-KW"/>
</dbReference>
<evidence type="ECO:0000313" key="6">
    <source>
        <dbReference type="EMBL" id="TXI26384.1"/>
    </source>
</evidence>
<dbReference type="Proteomes" id="UP000321055">
    <property type="component" value="Unassembled WGS sequence"/>
</dbReference>
<evidence type="ECO:0000256" key="2">
    <source>
        <dbReference type="ARBA" id="ARBA00022747"/>
    </source>
</evidence>
<dbReference type="InterPro" id="IPR044946">
    <property type="entry name" value="Restrct_endonuc_typeI_TRD_sf"/>
</dbReference>
<name>A0A5C7VQB6_9PROT</name>
<comment type="caution">
    <text evidence="6">The sequence shown here is derived from an EMBL/GenBank/DDBJ whole genome shotgun (WGS) entry which is preliminary data.</text>
</comment>
<dbReference type="Pfam" id="PF01420">
    <property type="entry name" value="Methylase_S"/>
    <property type="match status" value="2"/>
</dbReference>
<dbReference type="SUPFAM" id="SSF116734">
    <property type="entry name" value="DNA methylase specificity domain"/>
    <property type="match status" value="2"/>
</dbReference>
<feature type="coiled-coil region" evidence="4">
    <location>
        <begin position="159"/>
        <end position="186"/>
    </location>
</feature>
<dbReference type="GO" id="GO:0003677">
    <property type="term" value="F:DNA binding"/>
    <property type="evidence" value="ECO:0007669"/>
    <property type="project" value="UniProtKB-KW"/>
</dbReference>